<reference evidence="1 2" key="1">
    <citation type="submission" date="2012-05" db="EMBL/GenBank/DDBJ databases">
        <authorList>
            <person name="Hilton J."/>
        </authorList>
    </citation>
    <scope>NUCLEOTIDE SEQUENCE [LARGE SCALE GENOMIC DNA]</scope>
    <source>
        <strain evidence="1 2">HH01</strain>
    </source>
</reference>
<organism evidence="1 2">
    <name type="scientific">Richelia intracellularis HH01</name>
    <dbReference type="NCBI Taxonomy" id="1165094"/>
    <lineage>
        <taxon>Bacteria</taxon>
        <taxon>Bacillati</taxon>
        <taxon>Cyanobacteriota</taxon>
        <taxon>Cyanophyceae</taxon>
        <taxon>Nostocales</taxon>
        <taxon>Nostocaceae</taxon>
        <taxon>Richelia</taxon>
    </lineage>
</organism>
<sequence>MLPTAKNPTNSKFLFHGVKGKEVSFLQQKITSVFNNYGNTYGIFGPITKKVVKQCQAN</sequence>
<evidence type="ECO:0008006" key="3">
    <source>
        <dbReference type="Google" id="ProtNLM"/>
    </source>
</evidence>
<dbReference type="SUPFAM" id="SSF47090">
    <property type="entry name" value="PGBD-like"/>
    <property type="match status" value="1"/>
</dbReference>
<evidence type="ECO:0000313" key="1">
    <source>
        <dbReference type="EMBL" id="CCH66246.1"/>
    </source>
</evidence>
<dbReference type="OrthoDB" id="6197780at2"/>
<gene>
    <name evidence="1" type="ORF">RINTHH_910</name>
</gene>
<dbReference type="EMBL" id="CAIY01000005">
    <property type="protein sequence ID" value="CCH66246.1"/>
    <property type="molecule type" value="Genomic_DNA"/>
</dbReference>
<name>M1X4J2_9NOST</name>
<proteinExistence type="predicted"/>
<evidence type="ECO:0000313" key="2">
    <source>
        <dbReference type="Proteomes" id="UP000053051"/>
    </source>
</evidence>
<reference evidence="2" key="2">
    <citation type="submission" date="2016-01" db="EMBL/GenBank/DDBJ databases">
        <title>Diatom-associated endosymboitic cyanobacterium lacks core nitrogen metabolism enzymes.</title>
        <authorList>
            <person name="Hilton J.A."/>
            <person name="Foster R.A."/>
            <person name="Tripp H.J."/>
            <person name="Carter B.J."/>
            <person name="Zehr J.P."/>
            <person name="Villareal T.A."/>
        </authorList>
    </citation>
    <scope>NUCLEOTIDE SEQUENCE [LARGE SCALE GENOMIC DNA]</scope>
    <source>
        <strain evidence="2">HH01</strain>
    </source>
</reference>
<dbReference type="AlphaFoldDB" id="M1X4J2"/>
<dbReference type="InterPro" id="IPR036366">
    <property type="entry name" value="PGBDSf"/>
</dbReference>
<comment type="caution">
    <text evidence="1">The sequence shown here is derived from an EMBL/GenBank/DDBJ whole genome shotgun (WGS) entry which is preliminary data.</text>
</comment>
<protein>
    <recommendedName>
        <fullName evidence="3">Peptidoglycan binding-like domain-containing protein</fullName>
    </recommendedName>
</protein>
<accession>M1X4J2</accession>
<keyword evidence="2" id="KW-1185">Reference proteome</keyword>
<dbReference type="RefSeq" id="WP_008231492.1">
    <property type="nucleotide sequence ID" value="NZ_CAIY01000005.1"/>
</dbReference>
<dbReference type="InterPro" id="IPR036365">
    <property type="entry name" value="PGBD-like_sf"/>
</dbReference>
<dbReference type="Proteomes" id="UP000053051">
    <property type="component" value="Unassembled WGS sequence"/>
</dbReference>
<dbReference type="Gene3D" id="1.10.101.10">
    <property type="entry name" value="PGBD-like superfamily/PGBD"/>
    <property type="match status" value="1"/>
</dbReference>